<sequence>MKYFVTDIENIDNITVFEEFGFDFTESEEGIWYTEEKAMFDWWNELAQAIEFLNDNEINAETNELADYITIAKENGFEF</sequence>
<protein>
    <submittedName>
        <fullName evidence="1">Uncharacterized protein</fullName>
    </submittedName>
</protein>
<gene>
    <name evidence="1" type="ordered locus">SpyM3_0733</name>
</gene>
<name>A0A0H2UUJ1_STRP3</name>
<organism evidence="1 2">
    <name type="scientific">Streptococcus pyogenes serotype M3 (strain ATCC BAA-595 / MGAS315)</name>
    <dbReference type="NCBI Taxonomy" id="198466"/>
    <lineage>
        <taxon>Bacteria</taxon>
        <taxon>Bacillati</taxon>
        <taxon>Bacillota</taxon>
        <taxon>Bacilli</taxon>
        <taxon>Lactobacillales</taxon>
        <taxon>Streptococcaceae</taxon>
        <taxon>Streptococcus</taxon>
    </lineage>
</organism>
<dbReference type="RefSeq" id="WP_011054447.1">
    <property type="nucleotide sequence ID" value="NC_004070.1"/>
</dbReference>
<dbReference type="EMBL" id="AE014074">
    <property type="protein sequence ID" value="AAM79340.1"/>
    <property type="molecule type" value="Genomic_DNA"/>
</dbReference>
<evidence type="ECO:0000313" key="1">
    <source>
        <dbReference type="EMBL" id="AAM79340.1"/>
    </source>
</evidence>
<proteinExistence type="predicted"/>
<accession>A0A0H2UUJ1</accession>
<dbReference type="KEGG" id="spg:SpyM3_0733"/>
<dbReference type="Proteomes" id="UP000000564">
    <property type="component" value="Chromosome"/>
</dbReference>
<reference evidence="1 2" key="1">
    <citation type="journal article" date="2002" name="Proc. Natl. Acad. Sci. U.S.A.">
        <title>Genome sequence of a serotype M3 strain of group A Streptococcus: phage-encoded toxins, the high-virulence phenotype, and clone emergence.</title>
        <authorList>
            <person name="Beres S.B."/>
            <person name="Sylva G.L."/>
            <person name="Barbian K.D."/>
            <person name="Lei B."/>
            <person name="Hoff J.S."/>
            <person name="Mammarella N.D."/>
            <person name="Liu M.Y."/>
            <person name="Smoot J.C."/>
            <person name="Porcella S.F."/>
            <person name="Parkins L.D."/>
            <person name="Campbell D.S."/>
            <person name="Smith T.M."/>
            <person name="McCormick J.K."/>
            <person name="Leung D.Y."/>
            <person name="Schlievert P.M."/>
            <person name="Musser J.M."/>
        </authorList>
    </citation>
    <scope>NUCLEOTIDE SEQUENCE [LARGE SCALE GENOMIC DNA]</scope>
    <source>
        <strain evidence="2">ATCC BAA-595 / MGAS315</strain>
    </source>
</reference>
<evidence type="ECO:0000313" key="2">
    <source>
        <dbReference type="Proteomes" id="UP000000564"/>
    </source>
</evidence>
<dbReference type="HOGENOM" id="CLU_2604599_0_0_9"/>
<dbReference type="AlphaFoldDB" id="A0A0H2UUJ1"/>